<dbReference type="GeneID" id="26229579"/>
<dbReference type="GO" id="GO:0009052">
    <property type="term" value="P:pentose-phosphate shunt, non-oxidative branch"/>
    <property type="evidence" value="ECO:0007669"/>
    <property type="project" value="TreeGrafter"/>
</dbReference>
<accession>A0A7T6XPK8</accession>
<protein>
    <submittedName>
        <fullName evidence="2">Transaldolase</fullName>
    </submittedName>
</protein>
<dbReference type="KEGG" id="pdp:PDIP_12560"/>
<dbReference type="VEuPathDB" id="FungiDB:PDIP_12560"/>
<dbReference type="Proteomes" id="UP000595662">
    <property type="component" value="Chromosome 3"/>
</dbReference>
<evidence type="ECO:0000313" key="2">
    <source>
        <dbReference type="EMBL" id="QQK44762.1"/>
    </source>
</evidence>
<gene>
    <name evidence="2" type="ORF">Pdw03_8663</name>
</gene>
<dbReference type="EMBL" id="CP060776">
    <property type="protein sequence ID" value="QQK44762.1"/>
    <property type="molecule type" value="Genomic_DNA"/>
</dbReference>
<dbReference type="RefSeq" id="XP_014537869.2">
    <property type="nucleotide sequence ID" value="XM_014682383.2"/>
</dbReference>
<dbReference type="AlphaFoldDB" id="A0A7T6XPK8"/>
<keyword evidence="1" id="KW-0704">Schiff base</keyword>
<dbReference type="SUPFAM" id="SSF51569">
    <property type="entry name" value="Aldolase"/>
    <property type="match status" value="1"/>
</dbReference>
<dbReference type="GO" id="GO:0005975">
    <property type="term" value="P:carbohydrate metabolic process"/>
    <property type="evidence" value="ECO:0007669"/>
    <property type="project" value="InterPro"/>
</dbReference>
<sequence length="356" mass="39237">MLKVVNLMTRVKLKTDEIVTSASKEIGPFQDATGNQFEIQAEIVKPSRSAVLLRSIALATTIHPQFATITLEELAVEVVGIELALEVIQTVHGDVHVMVNPSYSYNTEAIVTNAQRKIKTFRFDVQKRSIDSFPAGLHRICHIVDPDFDTSRLVTKVPATWEGMQAARQLKQSGIKSLATTLFSMEQAILAGEAGCISVSPFVHELKTETYQGYKDTDPILGVCVQAQQFYHQNSLPTRLKACVTLDLDELIMLAGIDALTITPKVLTALAATERPQREVESMSLFPKTATATEAVKYPSYIDSESQYRVHFAAREGGKAQFKTAQAIALFCDAQTAAELYIMSRLEDSSNIPINL</sequence>
<dbReference type="InterPro" id="IPR001585">
    <property type="entry name" value="TAL/FSA"/>
</dbReference>
<organism evidence="2 3">
    <name type="scientific">Penicillium digitatum</name>
    <name type="common">Green mold</name>
    <dbReference type="NCBI Taxonomy" id="36651"/>
    <lineage>
        <taxon>Eukaryota</taxon>
        <taxon>Fungi</taxon>
        <taxon>Dikarya</taxon>
        <taxon>Ascomycota</taxon>
        <taxon>Pezizomycotina</taxon>
        <taxon>Eurotiomycetes</taxon>
        <taxon>Eurotiomycetidae</taxon>
        <taxon>Eurotiales</taxon>
        <taxon>Aspergillaceae</taxon>
        <taxon>Penicillium</taxon>
    </lineage>
</organism>
<reference evidence="2 3" key="1">
    <citation type="submission" date="2020-08" db="EMBL/GenBank/DDBJ databases">
        <title>The completed genome sequence of the pathogenic ascomycete fungus Penicillium digitatum.</title>
        <authorList>
            <person name="Wang M."/>
        </authorList>
    </citation>
    <scope>NUCLEOTIDE SEQUENCE [LARGE SCALE GENOMIC DNA]</scope>
    <source>
        <strain evidence="2 3">PdW03</strain>
    </source>
</reference>
<dbReference type="InterPro" id="IPR013785">
    <property type="entry name" value="Aldolase_TIM"/>
</dbReference>
<name>A0A7T6XPK8_PENDI</name>
<proteinExistence type="predicted"/>
<dbReference type="PANTHER" id="PTHR10683">
    <property type="entry name" value="TRANSALDOLASE"/>
    <property type="match status" value="1"/>
</dbReference>
<dbReference type="PANTHER" id="PTHR10683:SF34">
    <property type="entry name" value="TRANSALDOLASE"/>
    <property type="match status" value="1"/>
</dbReference>
<evidence type="ECO:0000256" key="1">
    <source>
        <dbReference type="ARBA" id="ARBA00023270"/>
    </source>
</evidence>
<dbReference type="Gene3D" id="3.20.20.70">
    <property type="entry name" value="Aldolase class I"/>
    <property type="match status" value="1"/>
</dbReference>
<evidence type="ECO:0000313" key="3">
    <source>
        <dbReference type="Proteomes" id="UP000595662"/>
    </source>
</evidence>
<dbReference type="GO" id="GO:0004801">
    <property type="term" value="F:transaldolase activity"/>
    <property type="evidence" value="ECO:0007669"/>
    <property type="project" value="TreeGrafter"/>
</dbReference>
<dbReference type="Pfam" id="PF00923">
    <property type="entry name" value="TAL_FSA"/>
    <property type="match status" value="1"/>
</dbReference>